<dbReference type="InterPro" id="IPR004839">
    <property type="entry name" value="Aminotransferase_I/II_large"/>
</dbReference>
<evidence type="ECO:0000256" key="2">
    <source>
        <dbReference type="ARBA" id="ARBA00007441"/>
    </source>
</evidence>
<dbReference type="CDD" id="cd00609">
    <property type="entry name" value="AAT_like"/>
    <property type="match status" value="1"/>
</dbReference>
<evidence type="ECO:0000256" key="1">
    <source>
        <dbReference type="ARBA" id="ARBA00001933"/>
    </source>
</evidence>
<dbReference type="AlphaFoldDB" id="A0A1I7HRE5"/>
<protein>
    <recommendedName>
        <fullName evidence="6">Aminotransferase</fullName>
        <ecNumber evidence="6">2.6.1.-</ecNumber>
    </recommendedName>
</protein>
<dbReference type="EMBL" id="FPBV01000005">
    <property type="protein sequence ID" value="SFU63302.1"/>
    <property type="molecule type" value="Genomic_DNA"/>
</dbReference>
<keyword evidence="3 6" id="KW-0032">Aminotransferase</keyword>
<dbReference type="InterPro" id="IPR015422">
    <property type="entry name" value="PyrdxlP-dep_Trfase_small"/>
</dbReference>
<evidence type="ECO:0000256" key="5">
    <source>
        <dbReference type="ARBA" id="ARBA00022898"/>
    </source>
</evidence>
<dbReference type="Proteomes" id="UP000183508">
    <property type="component" value="Unassembled WGS sequence"/>
</dbReference>
<evidence type="ECO:0000256" key="3">
    <source>
        <dbReference type="ARBA" id="ARBA00022576"/>
    </source>
</evidence>
<dbReference type="PANTHER" id="PTHR46383">
    <property type="entry name" value="ASPARTATE AMINOTRANSFERASE"/>
    <property type="match status" value="1"/>
</dbReference>
<accession>A0A1I7HRE5</accession>
<dbReference type="Pfam" id="PF00155">
    <property type="entry name" value="Aminotran_1_2"/>
    <property type="match status" value="1"/>
</dbReference>
<dbReference type="Gene3D" id="3.40.640.10">
    <property type="entry name" value="Type I PLP-dependent aspartate aminotransferase-like (Major domain)"/>
    <property type="match status" value="1"/>
</dbReference>
<dbReference type="InterPro" id="IPR050596">
    <property type="entry name" value="AspAT/PAT-like"/>
</dbReference>
<dbReference type="GO" id="GO:0008483">
    <property type="term" value="F:transaminase activity"/>
    <property type="evidence" value="ECO:0007669"/>
    <property type="project" value="UniProtKB-KW"/>
</dbReference>
<comment type="cofactor">
    <cofactor evidence="1 6">
        <name>pyridoxal 5'-phosphate</name>
        <dbReference type="ChEBI" id="CHEBI:597326"/>
    </cofactor>
</comment>
<dbReference type="RefSeq" id="WP_074950580.1">
    <property type="nucleotide sequence ID" value="NZ_FPBV01000005.1"/>
</dbReference>
<dbReference type="OrthoDB" id="9802328at2"/>
<dbReference type="FunFam" id="3.40.640.10:FF:000033">
    <property type="entry name" value="Aspartate aminotransferase"/>
    <property type="match status" value="1"/>
</dbReference>
<evidence type="ECO:0000256" key="6">
    <source>
        <dbReference type="RuleBase" id="RU000481"/>
    </source>
</evidence>
<organism evidence="8 9">
    <name type="scientific">Alicyclobacillus macrosporangiidus</name>
    <dbReference type="NCBI Taxonomy" id="392015"/>
    <lineage>
        <taxon>Bacteria</taxon>
        <taxon>Bacillati</taxon>
        <taxon>Bacillota</taxon>
        <taxon>Bacilli</taxon>
        <taxon>Bacillales</taxon>
        <taxon>Alicyclobacillaceae</taxon>
        <taxon>Alicyclobacillus</taxon>
    </lineage>
</organism>
<proteinExistence type="inferred from homology"/>
<dbReference type="PANTHER" id="PTHR46383:SF1">
    <property type="entry name" value="ASPARTATE AMINOTRANSFERASE"/>
    <property type="match status" value="1"/>
</dbReference>
<reference evidence="9" key="1">
    <citation type="submission" date="2016-10" db="EMBL/GenBank/DDBJ databases">
        <authorList>
            <person name="Varghese N."/>
        </authorList>
    </citation>
    <scope>NUCLEOTIDE SEQUENCE [LARGE SCALE GENOMIC DNA]</scope>
    <source>
        <strain evidence="9">DSM 17980</strain>
    </source>
</reference>
<dbReference type="EC" id="2.6.1.-" evidence="6"/>
<dbReference type="SUPFAM" id="SSF53383">
    <property type="entry name" value="PLP-dependent transferases"/>
    <property type="match status" value="1"/>
</dbReference>
<name>A0A1I7HRE5_9BACL</name>
<evidence type="ECO:0000313" key="8">
    <source>
        <dbReference type="EMBL" id="SFU63302.1"/>
    </source>
</evidence>
<dbReference type="Gene3D" id="3.90.1150.10">
    <property type="entry name" value="Aspartate Aminotransferase, domain 1"/>
    <property type="match status" value="1"/>
</dbReference>
<evidence type="ECO:0000256" key="4">
    <source>
        <dbReference type="ARBA" id="ARBA00022679"/>
    </source>
</evidence>
<comment type="similarity">
    <text evidence="2 6">Belongs to the class-I pyridoxal-phosphate-dependent aminotransferase family.</text>
</comment>
<dbReference type="STRING" id="392015.SAMN05421543_10561"/>
<dbReference type="eggNOG" id="COG0436">
    <property type="taxonomic scope" value="Bacteria"/>
</dbReference>
<dbReference type="PROSITE" id="PS00105">
    <property type="entry name" value="AA_TRANSFER_CLASS_1"/>
    <property type="match status" value="1"/>
</dbReference>
<evidence type="ECO:0000259" key="7">
    <source>
        <dbReference type="Pfam" id="PF00155"/>
    </source>
</evidence>
<dbReference type="InterPro" id="IPR015421">
    <property type="entry name" value="PyrdxlP-dep_Trfase_major"/>
</dbReference>
<dbReference type="InterPro" id="IPR004838">
    <property type="entry name" value="NHTrfase_class1_PyrdxlP-BS"/>
</dbReference>
<keyword evidence="5" id="KW-0663">Pyridoxal phosphate</keyword>
<evidence type="ECO:0000313" key="9">
    <source>
        <dbReference type="Proteomes" id="UP000183508"/>
    </source>
</evidence>
<dbReference type="GO" id="GO:0030170">
    <property type="term" value="F:pyridoxal phosphate binding"/>
    <property type="evidence" value="ECO:0007669"/>
    <property type="project" value="InterPro"/>
</dbReference>
<keyword evidence="9" id="KW-1185">Reference proteome</keyword>
<dbReference type="GO" id="GO:0006520">
    <property type="term" value="P:amino acid metabolic process"/>
    <property type="evidence" value="ECO:0007669"/>
    <property type="project" value="InterPro"/>
</dbReference>
<gene>
    <name evidence="8" type="ORF">SAMN05421543_10561</name>
</gene>
<keyword evidence="4 6" id="KW-0808">Transferase</keyword>
<sequence length="395" mass="43212">MEQRLSSRVRAIAPSATMSVDAKTKALIREGRPVVNMSVGEPDFDTPVPAAFAGIRAITGGNTRYTPSAGTLELRQAIAAKLMEENGLPYKPEQIVVSNGAKHSLFNVFLALCDPGDEVILPAPYWVSYPEQIRLSGATPVIVPCDESTGFKITPEQLERVITPRTRAFLLNSPSNPTGAVYSEAELQALGEVLLRHDIYVVADEIYERLVYGVKHVSLAAVVPELMPRTIVVNGFSKAFAMTGWRLGYIAAPLDIAKAVDSLQSHSTGSPSTISQAAGVVALRSFDPQMVAEFERRRNRLVQGLRELPGVECLMPDGAFYVFPNVSKLLTARWEGQEIGTTTRLCELLLEQELVATVPGEAFGAPNNIRLSYATAYENIETAIERMHRFVQRLL</sequence>
<dbReference type="InterPro" id="IPR015424">
    <property type="entry name" value="PyrdxlP-dep_Trfase"/>
</dbReference>
<feature type="domain" description="Aminotransferase class I/classII large" evidence="7">
    <location>
        <begin position="33"/>
        <end position="386"/>
    </location>
</feature>